<evidence type="ECO:0000256" key="7">
    <source>
        <dbReference type="ARBA" id="ARBA00022723"/>
    </source>
</evidence>
<dbReference type="InterPro" id="IPR002585">
    <property type="entry name" value="Cyt-d_ubiquinol_oxidase_su_1"/>
</dbReference>
<dbReference type="AlphaFoldDB" id="A0AAU7V4V0"/>
<dbReference type="GO" id="GO:0009055">
    <property type="term" value="F:electron transfer activity"/>
    <property type="evidence" value="ECO:0007669"/>
    <property type="project" value="UniProtKB-UniRule"/>
</dbReference>
<gene>
    <name evidence="14" type="ORF">SAC06_06645</name>
</gene>
<evidence type="ECO:0000256" key="2">
    <source>
        <dbReference type="ARBA" id="ARBA00009819"/>
    </source>
</evidence>
<comment type="subcellular location">
    <subcellularLocation>
        <location evidence="1">Cell membrane</location>
        <topology evidence="1">Multi-pass membrane protein</topology>
    </subcellularLocation>
</comment>
<evidence type="ECO:0000256" key="3">
    <source>
        <dbReference type="ARBA" id="ARBA00022448"/>
    </source>
</evidence>
<evidence type="ECO:0000256" key="5">
    <source>
        <dbReference type="ARBA" id="ARBA00022617"/>
    </source>
</evidence>
<organism evidence="14">
    <name type="scientific">Scrofimicrobium appendicitidis</name>
    <dbReference type="NCBI Taxonomy" id="3079930"/>
    <lineage>
        <taxon>Bacteria</taxon>
        <taxon>Bacillati</taxon>
        <taxon>Actinomycetota</taxon>
        <taxon>Actinomycetes</taxon>
        <taxon>Actinomycetales</taxon>
        <taxon>Actinomycetaceae</taxon>
        <taxon>Scrofimicrobium</taxon>
    </lineage>
</organism>
<proteinExistence type="inferred from homology"/>
<keyword evidence="8 12" id="KW-0249">Electron transport</keyword>
<dbReference type="GO" id="GO:0005886">
    <property type="term" value="C:plasma membrane"/>
    <property type="evidence" value="ECO:0007669"/>
    <property type="project" value="UniProtKB-SubCell"/>
</dbReference>
<dbReference type="GO" id="GO:0070069">
    <property type="term" value="C:cytochrome complex"/>
    <property type="evidence" value="ECO:0007669"/>
    <property type="project" value="UniProtKB-UniRule"/>
</dbReference>
<feature type="transmembrane region" description="Helical" evidence="12">
    <location>
        <begin position="238"/>
        <end position="259"/>
    </location>
</feature>
<protein>
    <submittedName>
        <fullName evidence="14">Cytochrome ubiquinol oxidase subunit I</fullName>
    </submittedName>
</protein>
<feature type="transmembrane region" description="Helical" evidence="12">
    <location>
        <begin position="190"/>
        <end position="217"/>
    </location>
</feature>
<keyword evidence="5 12" id="KW-0349">Heme</keyword>
<feature type="transmembrane region" description="Helical" evidence="12">
    <location>
        <begin position="60"/>
        <end position="78"/>
    </location>
</feature>
<feature type="transmembrane region" description="Helical" evidence="12">
    <location>
        <begin position="400"/>
        <end position="421"/>
    </location>
</feature>
<accession>A0AAU7V4V0</accession>
<feature type="transmembrane region" description="Helical" evidence="12">
    <location>
        <begin position="98"/>
        <end position="122"/>
    </location>
</feature>
<evidence type="ECO:0000256" key="12">
    <source>
        <dbReference type="PIRNR" id="PIRNR006446"/>
    </source>
</evidence>
<feature type="transmembrane region" description="Helical" evidence="12">
    <location>
        <begin position="461"/>
        <end position="485"/>
    </location>
</feature>
<evidence type="ECO:0000256" key="13">
    <source>
        <dbReference type="SAM" id="MobiDB-lite"/>
    </source>
</evidence>
<dbReference type="GO" id="GO:0046872">
    <property type="term" value="F:metal ion binding"/>
    <property type="evidence" value="ECO:0007669"/>
    <property type="project" value="UniProtKB-UniRule"/>
</dbReference>
<dbReference type="GO" id="GO:0019646">
    <property type="term" value="P:aerobic electron transport chain"/>
    <property type="evidence" value="ECO:0007669"/>
    <property type="project" value="InterPro"/>
</dbReference>
<dbReference type="GO" id="GO:0020037">
    <property type="term" value="F:heme binding"/>
    <property type="evidence" value="ECO:0007669"/>
    <property type="project" value="TreeGrafter"/>
</dbReference>
<feature type="transmembrane region" description="Helical" evidence="12">
    <location>
        <begin position="134"/>
        <end position="152"/>
    </location>
</feature>
<keyword evidence="10 12" id="KW-0408">Iron</keyword>
<keyword evidence="9 12" id="KW-1133">Transmembrane helix</keyword>
<name>A0AAU7V4V0_9ACTO</name>
<evidence type="ECO:0000256" key="4">
    <source>
        <dbReference type="ARBA" id="ARBA00022475"/>
    </source>
</evidence>
<evidence type="ECO:0000313" key="14">
    <source>
        <dbReference type="EMBL" id="XBW07325.1"/>
    </source>
</evidence>
<dbReference type="RefSeq" id="WP_350257531.1">
    <property type="nucleotide sequence ID" value="NZ_CP138335.1"/>
</dbReference>
<keyword evidence="4 12" id="KW-1003">Cell membrane</keyword>
<dbReference type="GO" id="GO:0016682">
    <property type="term" value="F:oxidoreductase activity, acting on diphenols and related substances as donors, oxygen as acceptor"/>
    <property type="evidence" value="ECO:0007669"/>
    <property type="project" value="TreeGrafter"/>
</dbReference>
<keyword evidence="7 12" id="KW-0479">Metal-binding</keyword>
<comment type="similarity">
    <text evidence="2 12">Belongs to the cytochrome ubiquinol oxidase subunit 1 family.</text>
</comment>
<sequence>MEILPTVLDPVALGRWQFAITTVYHFILVPLTIGLSLGVAIMQTIWHRTGNEAWLKATRFFGKLLLINFALGVATGIVQEFQFGMNWSEYSRYVGDIFGAPLAIEALLAFFLESTFLGLWIFGWGRISKGLHLAMIWMVTIGVNLSALWILIANSWMQHPLGAVFNPATGRAELDGTSGFLSLLTSPMTWLTFSHVITSSWLLTGTFIAGIAIWWMTRSAREGGESGMNEARNVWLPITRFGLLVVIIGGLGTVTTGHFQGQEMVKFQPAKMAAAEGICMDTEGAAFTVAQFGSCPLDGSGEPTRLLTVPGVASFMATNSFSAEVEGVADIQERFVEMLNQNEAFVAQYGDASQYEFIPPQMVVFWSFRIMIGLAAFSAILAIWGLVATRGGRVPTSKRLGTFALICLPMPFIAASAGWIFTEVGRQPWVVHPNLSAIEGGDPVSQVLMMTDLGISTAVPAWQTLTTLILFTVLYAALGVVWYLLMRRYVLEGVHDGDKGTADDGTKSSQDDALVFGY</sequence>
<feature type="transmembrane region" description="Helical" evidence="12">
    <location>
        <begin position="363"/>
        <end position="388"/>
    </location>
</feature>
<dbReference type="KEGG" id="sapp:SAC06_06645"/>
<feature type="transmembrane region" description="Helical" evidence="12">
    <location>
        <begin position="16"/>
        <end position="39"/>
    </location>
</feature>
<evidence type="ECO:0000256" key="10">
    <source>
        <dbReference type="ARBA" id="ARBA00023004"/>
    </source>
</evidence>
<evidence type="ECO:0000256" key="11">
    <source>
        <dbReference type="ARBA" id="ARBA00023136"/>
    </source>
</evidence>
<dbReference type="PANTHER" id="PTHR30365">
    <property type="entry name" value="CYTOCHROME D UBIQUINOL OXIDASE"/>
    <property type="match status" value="1"/>
</dbReference>
<keyword evidence="6 12" id="KW-0812">Transmembrane</keyword>
<evidence type="ECO:0000256" key="6">
    <source>
        <dbReference type="ARBA" id="ARBA00022692"/>
    </source>
</evidence>
<evidence type="ECO:0000256" key="8">
    <source>
        <dbReference type="ARBA" id="ARBA00022982"/>
    </source>
</evidence>
<dbReference type="PIRSF" id="PIRSF006446">
    <property type="entry name" value="Cyt_quinol_oxidase_1"/>
    <property type="match status" value="1"/>
</dbReference>
<evidence type="ECO:0000256" key="9">
    <source>
        <dbReference type="ARBA" id="ARBA00022989"/>
    </source>
</evidence>
<feature type="compositionally biased region" description="Basic and acidic residues" evidence="13">
    <location>
        <begin position="498"/>
        <end position="510"/>
    </location>
</feature>
<dbReference type="Pfam" id="PF01654">
    <property type="entry name" value="Cyt_bd_oxida_I"/>
    <property type="match status" value="1"/>
</dbReference>
<dbReference type="EMBL" id="CP138335">
    <property type="protein sequence ID" value="XBW07325.1"/>
    <property type="molecule type" value="Genomic_DNA"/>
</dbReference>
<reference evidence="14" key="1">
    <citation type="submission" date="2023-11" db="EMBL/GenBank/DDBJ databases">
        <title>Scrofimicrobium hongkongense sp. nov., isolated from a patient with peritonitis.</title>
        <authorList>
            <person name="Lao H.Y."/>
            <person name="Wong A.Y.P."/>
            <person name="Ng T.L."/>
            <person name="Wong R.Y.L."/>
            <person name="Yau M.C.Y."/>
            <person name="Lam J.Y.W."/>
            <person name="Siu G.K.H."/>
        </authorList>
    </citation>
    <scope>NUCLEOTIDE SEQUENCE</scope>
    <source>
        <strain evidence="14">R131</strain>
    </source>
</reference>
<keyword evidence="11 12" id="KW-0472">Membrane</keyword>
<evidence type="ECO:0000256" key="1">
    <source>
        <dbReference type="ARBA" id="ARBA00004651"/>
    </source>
</evidence>
<feature type="region of interest" description="Disordered" evidence="13">
    <location>
        <begin position="498"/>
        <end position="518"/>
    </location>
</feature>
<keyword evidence="3 12" id="KW-0813">Transport</keyword>
<dbReference type="PANTHER" id="PTHR30365:SF15">
    <property type="entry name" value="CYTOCHROME BD UBIQUINOL OXIDASE SUBUNIT 1"/>
    <property type="match status" value="1"/>
</dbReference>